<evidence type="ECO:0000259" key="7">
    <source>
        <dbReference type="Pfam" id="PF08479"/>
    </source>
</evidence>
<dbReference type="AlphaFoldDB" id="G3IXS6"/>
<dbReference type="InterPro" id="IPR005565">
    <property type="entry name" value="Hemolysn_activator_HlyB_C"/>
</dbReference>
<dbReference type="PANTHER" id="PTHR34597">
    <property type="entry name" value="SLR1661 PROTEIN"/>
    <property type="match status" value="1"/>
</dbReference>
<gene>
    <name evidence="8" type="ORF">Mettu_2341</name>
</gene>
<keyword evidence="2" id="KW-0812">Transmembrane</keyword>
<keyword evidence="3" id="KW-0998">Cell outer membrane</keyword>
<dbReference type="GO" id="GO:0046819">
    <property type="term" value="P:protein secretion by the type V secretion system"/>
    <property type="evidence" value="ECO:0007669"/>
    <property type="project" value="TreeGrafter"/>
</dbReference>
<evidence type="ECO:0000256" key="5">
    <source>
        <dbReference type="SAM" id="SignalP"/>
    </source>
</evidence>
<dbReference type="HOGENOM" id="CLU_021521_2_2_6"/>
<dbReference type="InterPro" id="IPR013686">
    <property type="entry name" value="Polypept-transport_assoc_ShlB"/>
</dbReference>
<feature type="region of interest" description="Disordered" evidence="4">
    <location>
        <begin position="1"/>
        <end position="23"/>
    </location>
</feature>
<proteinExistence type="predicted"/>
<accession>G3IXS6</accession>
<dbReference type="GO" id="GO:0098046">
    <property type="term" value="C:type V protein secretion system complex"/>
    <property type="evidence" value="ECO:0007669"/>
    <property type="project" value="TreeGrafter"/>
</dbReference>
<feature type="domain" description="Haemolysin activator HlyB C-terminal" evidence="6">
    <location>
        <begin position="228"/>
        <end position="513"/>
    </location>
</feature>
<evidence type="ECO:0000256" key="2">
    <source>
        <dbReference type="ARBA" id="ARBA00022692"/>
    </source>
</evidence>
<organism evidence="8 9">
    <name type="scientific">Methylobacter tundripaludum (strain ATCC BAA-1195 / DSM 17260 / SV96)</name>
    <dbReference type="NCBI Taxonomy" id="697282"/>
    <lineage>
        <taxon>Bacteria</taxon>
        <taxon>Pseudomonadati</taxon>
        <taxon>Pseudomonadota</taxon>
        <taxon>Gammaproteobacteria</taxon>
        <taxon>Methylococcales</taxon>
        <taxon>Methylococcaceae</taxon>
        <taxon>Methylobacter</taxon>
    </lineage>
</organism>
<evidence type="ECO:0000256" key="1">
    <source>
        <dbReference type="ARBA" id="ARBA00022452"/>
    </source>
</evidence>
<evidence type="ECO:0000313" key="9">
    <source>
        <dbReference type="Proteomes" id="UP000004664"/>
    </source>
</evidence>
<dbReference type="RefSeq" id="WP_006891701.1">
    <property type="nucleotide sequence ID" value="NZ_JH109152.1"/>
</dbReference>
<dbReference type="PANTHER" id="PTHR34597:SF1">
    <property type="entry name" value="HEME_HEMOPEXIN TRANSPORTER PROTEIN HUXB"/>
    <property type="match status" value="1"/>
</dbReference>
<feature type="domain" description="Polypeptide-transport-associated ShlB-type" evidence="7">
    <location>
        <begin position="91"/>
        <end position="165"/>
    </location>
</feature>
<feature type="compositionally biased region" description="Polar residues" evidence="4">
    <location>
        <begin position="1"/>
        <end position="19"/>
    </location>
</feature>
<dbReference type="Proteomes" id="UP000004664">
    <property type="component" value="Unassembled WGS sequence"/>
</dbReference>
<feature type="chain" id="PRO_5003445723" evidence="5">
    <location>
        <begin position="47"/>
        <end position="525"/>
    </location>
</feature>
<dbReference type="Gene3D" id="3.10.20.310">
    <property type="entry name" value="membrane protein fhac"/>
    <property type="match status" value="1"/>
</dbReference>
<evidence type="ECO:0000313" key="8">
    <source>
        <dbReference type="EMBL" id="EGW23485.1"/>
    </source>
</evidence>
<dbReference type="OrthoDB" id="572300at2"/>
<keyword evidence="1" id="KW-0472">Membrane</keyword>
<evidence type="ECO:0000256" key="3">
    <source>
        <dbReference type="ARBA" id="ARBA00023237"/>
    </source>
</evidence>
<dbReference type="EMBL" id="JH109152">
    <property type="protein sequence ID" value="EGW23485.1"/>
    <property type="molecule type" value="Genomic_DNA"/>
</dbReference>
<keyword evidence="9" id="KW-1185">Reference proteome</keyword>
<evidence type="ECO:0000259" key="6">
    <source>
        <dbReference type="Pfam" id="PF03865"/>
    </source>
</evidence>
<reference evidence="8 9" key="1">
    <citation type="submission" date="2011-06" db="EMBL/GenBank/DDBJ databases">
        <title>Genomic sequence of Methylobacter tundripaludum SV96.</title>
        <authorList>
            <consortium name="US DOE Joint Genome Institute"/>
            <person name="Lucas S."/>
            <person name="Han J."/>
            <person name="Lapidus A."/>
            <person name="Cheng J.-F."/>
            <person name="Goodwin L."/>
            <person name="Pitluck S."/>
            <person name="Held B."/>
            <person name="Detter J.C."/>
            <person name="Han C."/>
            <person name="Tapia R."/>
            <person name="Land M."/>
            <person name="Hauser L."/>
            <person name="Kyrpides N."/>
            <person name="Ivanova N."/>
            <person name="Ovchinnikova G."/>
            <person name="Pagani I."/>
            <person name="Klotz M.G."/>
            <person name="Dispirito A.A."/>
            <person name="Murrell J.C."/>
            <person name="Dunfield P."/>
            <person name="Kalyuzhnaya M.G."/>
            <person name="Svenning M."/>
            <person name="Trotsenko Y.A."/>
            <person name="Stein L.Y."/>
            <person name="Woyke T."/>
        </authorList>
    </citation>
    <scope>NUCLEOTIDE SEQUENCE [LARGE SCALE GENOMIC DNA]</scope>
    <source>
        <strain evidence="9">ATCC BAA-1195 / DSM 17260 / SV96</strain>
    </source>
</reference>
<feature type="signal peptide" evidence="5">
    <location>
        <begin position="1"/>
        <end position="46"/>
    </location>
</feature>
<evidence type="ECO:0000256" key="4">
    <source>
        <dbReference type="SAM" id="MobiDB-lite"/>
    </source>
</evidence>
<dbReference type="STRING" id="697282.Mettu_2341"/>
<keyword evidence="1" id="KW-1134">Transmembrane beta strand</keyword>
<dbReference type="Pfam" id="PF03865">
    <property type="entry name" value="ShlB"/>
    <property type="match status" value="1"/>
</dbReference>
<protein>
    <submittedName>
        <fullName evidence="8">Polypeptide-transport-associated domain protein ShlB-type</fullName>
    </submittedName>
</protein>
<dbReference type="GO" id="GO:0008320">
    <property type="term" value="F:protein transmembrane transporter activity"/>
    <property type="evidence" value="ECO:0007669"/>
    <property type="project" value="TreeGrafter"/>
</dbReference>
<dbReference type="InterPro" id="IPR051544">
    <property type="entry name" value="TPS_OM_transporter"/>
</dbReference>
<dbReference type="Pfam" id="PF08479">
    <property type="entry name" value="POTRA_2"/>
    <property type="match status" value="1"/>
</dbReference>
<dbReference type="Gene3D" id="2.40.160.50">
    <property type="entry name" value="membrane protein fhac: a member of the omp85/tpsb transporter family"/>
    <property type="match status" value="1"/>
</dbReference>
<name>G3IXS6_METTV</name>
<keyword evidence="5" id="KW-0732">Signal</keyword>
<dbReference type="eggNOG" id="COG2831">
    <property type="taxonomic scope" value="Bacteria"/>
</dbReference>
<sequence precursor="true">MMTFNTQPQTKQASLSRSAHSAHGNENAVKPLLAAMLLLAPLAVQAAPVAPNSGTMLQQIQPVTPPAPSPSGTGLTIEGQGAAKLPASAPFQVKSIQIAGNAKIDTKNLHALIADTEGRSIALPQLGELADRITAYYHDHGYPLARAFIPAQTIQSGVVRIEVMEAQYDKIQLDNRSGVDDGLLNDTLTTLHSGQTIGQSGIDHALLLMSDIPGLAVNSTLKPGGTVGTSDLQVGVDATQAVTGNLVVDDYGNRYTGRPRAGGTVNWLNPLRHGDVLSLSGLTAGSDLNYGRLAYETLVNGRGTRLGAAYSALDYSLSGSLSALQAQGTAQVGSAWARHPLVGSRDFNLYAQVEYDRMDLRDRIDVSGIKTYRHLDNGTVSLSGDARDTLLSGGINTWMLGWTGGHVGFDNPDAQASDAATAKTQGTFSKWNANLSRLQSLTQKDALYLAFAGQWAQDNLDSSKKMIVGGPYTVRGYDMGAVSGDTGYIGTAELRHDLGSGRFGQFQAVGFIDSAHGRQAATGPR</sequence>